<dbReference type="InterPro" id="IPR001810">
    <property type="entry name" value="F-box_dom"/>
</dbReference>
<name>A0AAN9XSP5_PSOTE</name>
<dbReference type="Pfam" id="PF00646">
    <property type="entry name" value="F-box"/>
    <property type="match status" value="1"/>
</dbReference>
<dbReference type="SUPFAM" id="SSF81383">
    <property type="entry name" value="F-box domain"/>
    <property type="match status" value="1"/>
</dbReference>
<dbReference type="InterPro" id="IPR036047">
    <property type="entry name" value="F-box-like_dom_sf"/>
</dbReference>
<evidence type="ECO:0000259" key="1">
    <source>
        <dbReference type="Pfam" id="PF00646"/>
    </source>
</evidence>
<proteinExistence type="predicted"/>
<evidence type="ECO:0000313" key="2">
    <source>
        <dbReference type="EMBL" id="KAK7406508.1"/>
    </source>
</evidence>
<dbReference type="AlphaFoldDB" id="A0AAN9XSP5"/>
<dbReference type="CDD" id="cd22159">
    <property type="entry name" value="F-box_AtTIR1-like"/>
    <property type="match status" value="1"/>
</dbReference>
<gene>
    <name evidence="2" type="ORF">VNO78_08135</name>
</gene>
<dbReference type="FunFam" id="1.20.1280.50:FF:000023">
    <property type="entry name" value="F-box/LRR-repeat protein 4"/>
    <property type="match status" value="1"/>
</dbReference>
<evidence type="ECO:0000313" key="3">
    <source>
        <dbReference type="Proteomes" id="UP001386955"/>
    </source>
</evidence>
<protein>
    <recommendedName>
        <fullName evidence="1">F-box domain-containing protein</fullName>
    </recommendedName>
</protein>
<keyword evidence="3" id="KW-1185">Reference proteome</keyword>
<dbReference type="EMBL" id="JAYMYS010000002">
    <property type="protein sequence ID" value="KAK7406508.1"/>
    <property type="molecule type" value="Genomic_DNA"/>
</dbReference>
<sequence>MGQSPSTPTPDLNRQQIPQLHSNTLSDHTLLLSDDCLASIFHFLSTTDRKRCSLVCQKWRRVEGQRRQRLSLNAQPELLDFVPSLLNRFDSVTKLALRCDGSMGA</sequence>
<accession>A0AAN9XSP5</accession>
<dbReference type="Proteomes" id="UP001386955">
    <property type="component" value="Unassembled WGS sequence"/>
</dbReference>
<organism evidence="2 3">
    <name type="scientific">Psophocarpus tetragonolobus</name>
    <name type="common">Winged bean</name>
    <name type="synonym">Dolichos tetragonolobus</name>
    <dbReference type="NCBI Taxonomy" id="3891"/>
    <lineage>
        <taxon>Eukaryota</taxon>
        <taxon>Viridiplantae</taxon>
        <taxon>Streptophyta</taxon>
        <taxon>Embryophyta</taxon>
        <taxon>Tracheophyta</taxon>
        <taxon>Spermatophyta</taxon>
        <taxon>Magnoliopsida</taxon>
        <taxon>eudicotyledons</taxon>
        <taxon>Gunneridae</taxon>
        <taxon>Pentapetalae</taxon>
        <taxon>rosids</taxon>
        <taxon>fabids</taxon>
        <taxon>Fabales</taxon>
        <taxon>Fabaceae</taxon>
        <taxon>Papilionoideae</taxon>
        <taxon>50 kb inversion clade</taxon>
        <taxon>NPAAA clade</taxon>
        <taxon>indigoferoid/millettioid clade</taxon>
        <taxon>Phaseoleae</taxon>
        <taxon>Psophocarpus</taxon>
    </lineage>
</organism>
<dbReference type="Gene3D" id="1.20.1280.50">
    <property type="match status" value="1"/>
</dbReference>
<comment type="caution">
    <text evidence="2">The sequence shown here is derived from an EMBL/GenBank/DDBJ whole genome shotgun (WGS) entry which is preliminary data.</text>
</comment>
<feature type="domain" description="F-box" evidence="1">
    <location>
        <begin position="30"/>
        <end position="61"/>
    </location>
</feature>
<reference evidence="2 3" key="1">
    <citation type="submission" date="2024-01" db="EMBL/GenBank/DDBJ databases">
        <title>The genomes of 5 underutilized Papilionoideae crops provide insights into root nodulation and disease resistanc.</title>
        <authorList>
            <person name="Jiang F."/>
        </authorList>
    </citation>
    <scope>NUCLEOTIDE SEQUENCE [LARGE SCALE GENOMIC DNA]</scope>
    <source>
        <strain evidence="2">DUOXIRENSHENG_FW03</strain>
        <tissue evidence="2">Leaves</tissue>
    </source>
</reference>